<dbReference type="Gene3D" id="3.55.40.20">
    <property type="entry name" value="Iron/manganese superoxide dismutase, C-terminal domain"/>
    <property type="match status" value="1"/>
</dbReference>
<dbReference type="GO" id="GO:0005737">
    <property type="term" value="C:cytoplasm"/>
    <property type="evidence" value="ECO:0007669"/>
    <property type="project" value="TreeGrafter"/>
</dbReference>
<evidence type="ECO:0008006" key="3">
    <source>
        <dbReference type="Google" id="ProtNLM"/>
    </source>
</evidence>
<reference evidence="1 2" key="1">
    <citation type="submission" date="2016-08" db="EMBL/GenBank/DDBJ databases">
        <title>Draft genome sequence of allopolyploid Zygosaccharomyces rouxii.</title>
        <authorList>
            <person name="Watanabe J."/>
            <person name="Uehara K."/>
            <person name="Mogi Y."/>
            <person name="Tsukioka Y."/>
        </authorList>
    </citation>
    <scope>NUCLEOTIDE SEQUENCE [LARGE SCALE GENOMIC DNA]</scope>
    <source>
        <strain evidence="1 2">NBRC 110957</strain>
    </source>
</reference>
<dbReference type="InterPro" id="IPR036314">
    <property type="entry name" value="SOD_C_sf"/>
</dbReference>
<dbReference type="SUPFAM" id="SSF54719">
    <property type="entry name" value="Fe,Mn superoxide dismutase (SOD), C-terminal domain"/>
    <property type="match status" value="1"/>
</dbReference>
<protein>
    <recommendedName>
        <fullName evidence="3">Manganese/iron superoxide dismutase C-terminal domain-containing protein</fullName>
    </recommendedName>
</protein>
<dbReference type="AlphaFoldDB" id="A0A1Q3A843"/>
<gene>
    <name evidence="1" type="ORF">ZYGR_0AF01940</name>
</gene>
<name>A0A1Q3A843_ZYGRO</name>
<sequence length="308" mass="35042">MMLRSSLAFLRTSRSYITPTLEHLNTGSGLKGLFSSQGLDNGWFSRAEHYTNKLNSLTNGVEEVPLEKLIYENAKSGVKRNIVNYATLLYNLKFALSTLHGCPKELPNASDIDARQLLKTPELALKYANEPLDTGNEKLHAALVSSFGSIVEFRTLFLNSNNAISGDGFTWLVARRVASQDFDSQKLEFDRLFILNTYNAGSPFNFNKKGHMDELKNQYGKVNKELDQEQQELRTPLRSKSVEEARQTEAFKDIEYLPLLAIDASPKAWLHDYGPYGKQVYLDRVWESIEWDLVESRLPEKSQSHQLL</sequence>
<proteinExistence type="predicted"/>
<evidence type="ECO:0000313" key="2">
    <source>
        <dbReference type="Proteomes" id="UP000187013"/>
    </source>
</evidence>
<dbReference type="Proteomes" id="UP000187013">
    <property type="component" value="Unassembled WGS sequence"/>
</dbReference>
<dbReference type="OrthoDB" id="275227at2759"/>
<organism evidence="1 2">
    <name type="scientific">Zygosaccharomyces rouxii</name>
    <dbReference type="NCBI Taxonomy" id="4956"/>
    <lineage>
        <taxon>Eukaryota</taxon>
        <taxon>Fungi</taxon>
        <taxon>Dikarya</taxon>
        <taxon>Ascomycota</taxon>
        <taxon>Saccharomycotina</taxon>
        <taxon>Saccharomycetes</taxon>
        <taxon>Saccharomycetales</taxon>
        <taxon>Saccharomycetaceae</taxon>
        <taxon>Zygosaccharomyces</taxon>
    </lineage>
</organism>
<dbReference type="PANTHER" id="PTHR43595:SF1">
    <property type="entry name" value="SMALL RIBOSOMAL SUBUNIT PROTEIN MS43"/>
    <property type="match status" value="1"/>
</dbReference>
<dbReference type="PANTHER" id="PTHR43595">
    <property type="entry name" value="37S RIBOSOMAL PROTEIN S26, MITOCHONDRIAL"/>
    <property type="match status" value="1"/>
</dbReference>
<accession>A0A1Q3A843</accession>
<evidence type="ECO:0000313" key="1">
    <source>
        <dbReference type="EMBL" id="GAV51723.1"/>
    </source>
</evidence>
<comment type="caution">
    <text evidence="1">The sequence shown here is derived from an EMBL/GenBank/DDBJ whole genome shotgun (WGS) entry which is preliminary data.</text>
</comment>
<dbReference type="EMBL" id="BDGX01000032">
    <property type="protein sequence ID" value="GAV51723.1"/>
    <property type="molecule type" value="Genomic_DNA"/>
</dbReference>